<dbReference type="SUPFAM" id="SSF102522">
    <property type="entry name" value="Bacterial fluorinating enzyme, N-terminal domain"/>
    <property type="match status" value="1"/>
</dbReference>
<gene>
    <name evidence="5" type="ORF">AVDCRST_MAG78-2215</name>
</gene>
<organism evidence="5">
    <name type="scientific">uncultured Rubrobacteraceae bacterium</name>
    <dbReference type="NCBI Taxonomy" id="349277"/>
    <lineage>
        <taxon>Bacteria</taxon>
        <taxon>Bacillati</taxon>
        <taxon>Actinomycetota</taxon>
        <taxon>Rubrobacteria</taxon>
        <taxon>Rubrobacterales</taxon>
        <taxon>Rubrobacteraceae</taxon>
        <taxon>environmental samples</taxon>
    </lineage>
</organism>
<dbReference type="Pfam" id="PF01887">
    <property type="entry name" value="SAM_HAT_N"/>
    <property type="match status" value="1"/>
</dbReference>
<dbReference type="Gene3D" id="2.40.30.90">
    <property type="entry name" value="Bacterial fluorinating enzyme like"/>
    <property type="match status" value="1"/>
</dbReference>
<evidence type="ECO:0000259" key="4">
    <source>
        <dbReference type="Pfam" id="PF20257"/>
    </source>
</evidence>
<dbReference type="SUPFAM" id="SSF101852">
    <property type="entry name" value="Bacterial fluorinating enzyme, C-terminal domain"/>
    <property type="match status" value="1"/>
</dbReference>
<evidence type="ECO:0000256" key="1">
    <source>
        <dbReference type="ARBA" id="ARBA00022691"/>
    </source>
</evidence>
<evidence type="ECO:0000259" key="3">
    <source>
        <dbReference type="Pfam" id="PF01887"/>
    </source>
</evidence>
<dbReference type="EMBL" id="CADCVB010000148">
    <property type="protein sequence ID" value="CAA9438387.1"/>
    <property type="molecule type" value="Genomic_DNA"/>
</dbReference>
<dbReference type="InterPro" id="IPR046470">
    <property type="entry name" value="SAM_HAT_C"/>
</dbReference>
<evidence type="ECO:0008006" key="6">
    <source>
        <dbReference type="Google" id="ProtNLM"/>
    </source>
</evidence>
<comment type="similarity">
    <text evidence="2">Belongs to the SAM hydrolase / SAM-dependent halogenase family.</text>
</comment>
<proteinExistence type="inferred from homology"/>
<keyword evidence="1" id="KW-0949">S-adenosyl-L-methionine</keyword>
<dbReference type="InterPro" id="IPR046469">
    <property type="entry name" value="SAM_HAT_N"/>
</dbReference>
<dbReference type="InterPro" id="IPR023227">
    <property type="entry name" value="SAM_OH_AdoTrfase_C_sf"/>
</dbReference>
<dbReference type="PANTHER" id="PTHR35092:SF1">
    <property type="entry name" value="CHLORINASE MJ1651"/>
    <property type="match status" value="1"/>
</dbReference>
<protein>
    <recommendedName>
        <fullName evidence="6">SAM-dependent chlorinase/fluorinase</fullName>
    </recommendedName>
</protein>
<sequence>MSGARPICFLSDFGLTDDFVGLCKGVMLRIAPEAAVIDLTHQVPGFAVEEGAEILEHATRYMPEDMIYLAIVDPGVGTERRALALSTAGGALLVGPDNGLLVPAAESLGGIERAVSLTNADYHLRPVSNTFHGRDVFSPATAHLAAGLDLAKLGEVVDPASLARVELPGVEREGANTLVATIIGVDRYGNARLSATAEEAGIGFGALLKVEAGESGEMLVRYVETFGHSKVGDLVLVPDSHRRLSLSVNKGHAYRALALKSGGRVRLTLLENDPEPAEKRGARREGR</sequence>
<dbReference type="PANTHER" id="PTHR35092">
    <property type="entry name" value="CHLORINASE MJ1651"/>
    <property type="match status" value="1"/>
</dbReference>
<dbReference type="PIRSF" id="PIRSF006779">
    <property type="entry name" value="UCP006779"/>
    <property type="match status" value="1"/>
</dbReference>
<evidence type="ECO:0000256" key="2">
    <source>
        <dbReference type="ARBA" id="ARBA00024035"/>
    </source>
</evidence>
<dbReference type="Pfam" id="PF20257">
    <property type="entry name" value="SAM_HAT_C"/>
    <property type="match status" value="1"/>
</dbReference>
<name>A0A6J4QFE8_9ACTN</name>
<feature type="domain" description="S-adenosyl-l-methionine hydroxide adenosyltransferase C-terminal" evidence="4">
    <location>
        <begin position="181"/>
        <end position="266"/>
    </location>
</feature>
<dbReference type="InterPro" id="IPR023228">
    <property type="entry name" value="SAM_OH_AdoTrfase_N_sf"/>
</dbReference>
<feature type="domain" description="S-adenosyl-l-methionine hydroxide adenosyltransferase N-terminal" evidence="3">
    <location>
        <begin position="7"/>
        <end position="154"/>
    </location>
</feature>
<evidence type="ECO:0000313" key="5">
    <source>
        <dbReference type="EMBL" id="CAA9438387.1"/>
    </source>
</evidence>
<accession>A0A6J4QFE8</accession>
<dbReference type="Gene3D" id="3.40.50.10790">
    <property type="entry name" value="S-adenosyl-l-methionine hydroxide adenosyltransferase, N-terminal"/>
    <property type="match status" value="1"/>
</dbReference>
<dbReference type="AlphaFoldDB" id="A0A6J4QFE8"/>
<reference evidence="5" key="1">
    <citation type="submission" date="2020-02" db="EMBL/GenBank/DDBJ databases">
        <authorList>
            <person name="Meier V. D."/>
        </authorList>
    </citation>
    <scope>NUCLEOTIDE SEQUENCE</scope>
    <source>
        <strain evidence="5">AVDCRST_MAG78</strain>
    </source>
</reference>
<dbReference type="InterPro" id="IPR002747">
    <property type="entry name" value="SAM_OH_AdoTrfase"/>
</dbReference>